<dbReference type="PANTHER" id="PTHR34477:SF1">
    <property type="entry name" value="UPF0213 PROTEIN YHBQ"/>
    <property type="match status" value="1"/>
</dbReference>
<evidence type="ECO:0000256" key="1">
    <source>
        <dbReference type="ARBA" id="ARBA00007435"/>
    </source>
</evidence>
<name>A0ABW2PZB0_9BACL</name>
<dbReference type="Pfam" id="PF01541">
    <property type="entry name" value="GIY-YIG"/>
    <property type="match status" value="1"/>
</dbReference>
<dbReference type="InterPro" id="IPR050190">
    <property type="entry name" value="UPF0213_domain"/>
</dbReference>
<dbReference type="EMBL" id="JBHTCO010000038">
    <property type="protein sequence ID" value="MFC7394714.1"/>
    <property type="molecule type" value="Genomic_DNA"/>
</dbReference>
<comment type="caution">
    <text evidence="3">The sequence shown here is derived from an EMBL/GenBank/DDBJ whole genome shotgun (WGS) entry which is preliminary data.</text>
</comment>
<evidence type="ECO:0000259" key="2">
    <source>
        <dbReference type="PROSITE" id="PS50164"/>
    </source>
</evidence>
<dbReference type="PANTHER" id="PTHR34477">
    <property type="entry name" value="UPF0213 PROTEIN YHBQ"/>
    <property type="match status" value="1"/>
</dbReference>
<gene>
    <name evidence="3" type="ORF">ACFQRG_17465</name>
</gene>
<proteinExistence type="inferred from homology"/>
<protein>
    <submittedName>
        <fullName evidence="3">GIY-YIG nuclease family protein</fullName>
    </submittedName>
</protein>
<organism evidence="3 4">
    <name type="scientific">Scopulibacillus cellulosilyticus</name>
    <dbReference type="NCBI Taxonomy" id="2665665"/>
    <lineage>
        <taxon>Bacteria</taxon>
        <taxon>Bacillati</taxon>
        <taxon>Bacillota</taxon>
        <taxon>Bacilli</taxon>
        <taxon>Bacillales</taxon>
        <taxon>Sporolactobacillaceae</taxon>
        <taxon>Scopulibacillus</taxon>
    </lineage>
</organism>
<dbReference type="RefSeq" id="WP_380968460.1">
    <property type="nucleotide sequence ID" value="NZ_JBHTCO010000038.1"/>
</dbReference>
<feature type="domain" description="GIY-YIG" evidence="2">
    <location>
        <begin position="4"/>
        <end position="79"/>
    </location>
</feature>
<evidence type="ECO:0000313" key="4">
    <source>
        <dbReference type="Proteomes" id="UP001596505"/>
    </source>
</evidence>
<reference evidence="4" key="1">
    <citation type="journal article" date="2019" name="Int. J. Syst. Evol. Microbiol.">
        <title>The Global Catalogue of Microorganisms (GCM) 10K type strain sequencing project: providing services to taxonomists for standard genome sequencing and annotation.</title>
        <authorList>
            <consortium name="The Broad Institute Genomics Platform"/>
            <consortium name="The Broad Institute Genome Sequencing Center for Infectious Disease"/>
            <person name="Wu L."/>
            <person name="Ma J."/>
        </authorList>
    </citation>
    <scope>NUCLEOTIDE SEQUENCE [LARGE SCALE GENOMIC DNA]</scope>
    <source>
        <strain evidence="4">CGMCC 1.16305</strain>
    </source>
</reference>
<dbReference type="Proteomes" id="UP001596505">
    <property type="component" value="Unassembled WGS sequence"/>
</dbReference>
<evidence type="ECO:0000313" key="3">
    <source>
        <dbReference type="EMBL" id="MFC7394714.1"/>
    </source>
</evidence>
<comment type="similarity">
    <text evidence="1">Belongs to the UPF0213 family.</text>
</comment>
<dbReference type="InterPro" id="IPR035901">
    <property type="entry name" value="GIY-YIG_endonuc_sf"/>
</dbReference>
<dbReference type="PROSITE" id="PS50164">
    <property type="entry name" value="GIY_YIG"/>
    <property type="match status" value="1"/>
</dbReference>
<keyword evidence="4" id="KW-1185">Reference proteome</keyword>
<dbReference type="Gene3D" id="3.40.1440.10">
    <property type="entry name" value="GIY-YIG endonuclease"/>
    <property type="match status" value="1"/>
</dbReference>
<accession>A0ABW2PZB0</accession>
<dbReference type="InterPro" id="IPR000305">
    <property type="entry name" value="GIY-YIG_endonuc"/>
</dbReference>
<dbReference type="CDD" id="cd10456">
    <property type="entry name" value="GIY-YIG_UPF0213"/>
    <property type="match status" value="1"/>
</dbReference>
<sequence length="96" mass="11193">MGEDKYTVYILECADGSYYTGYTVNIDRRMIAHEQGKASKYTRSRRPLKLVHQEKYESKSDALKREYAIKQLTRTEKEMLVEGGELDNVDSTKFSE</sequence>
<dbReference type="SUPFAM" id="SSF82771">
    <property type="entry name" value="GIY-YIG endonuclease"/>
    <property type="match status" value="1"/>
</dbReference>